<dbReference type="InterPro" id="IPR019821">
    <property type="entry name" value="Kinesin_motor_CS"/>
</dbReference>
<dbReference type="Proteomes" id="UP000751190">
    <property type="component" value="Unassembled WGS sequence"/>
</dbReference>
<dbReference type="InterPro" id="IPR027417">
    <property type="entry name" value="P-loop_NTPase"/>
</dbReference>
<dbReference type="GO" id="GO:0008017">
    <property type="term" value="F:microtubule binding"/>
    <property type="evidence" value="ECO:0007669"/>
    <property type="project" value="InterPro"/>
</dbReference>
<comment type="similarity">
    <text evidence="3 4">Belongs to the TRAFAC class myosin-kinesin ATPase superfamily. Kinesin family.</text>
</comment>
<dbReference type="PANTHER" id="PTHR47972:SF28">
    <property type="entry name" value="KINESIN-LIKE PROTEIN KLP-3"/>
    <property type="match status" value="1"/>
</dbReference>
<dbReference type="SMART" id="SM00129">
    <property type="entry name" value="KISc"/>
    <property type="match status" value="1"/>
</dbReference>
<feature type="binding site" evidence="3">
    <location>
        <begin position="564"/>
        <end position="571"/>
    </location>
    <ligand>
        <name>ATP</name>
        <dbReference type="ChEBI" id="CHEBI:30616"/>
    </ligand>
</feature>
<reference evidence="8" key="1">
    <citation type="submission" date="2021-05" db="EMBL/GenBank/DDBJ databases">
        <title>The genome of the haptophyte Pavlova lutheri (Diacronema luteri, Pavlovales) - a model for lipid biosynthesis in eukaryotic algae.</title>
        <authorList>
            <person name="Hulatt C.J."/>
            <person name="Posewitz M.C."/>
        </authorList>
    </citation>
    <scope>NUCLEOTIDE SEQUENCE</scope>
    <source>
        <strain evidence="8">NIVA-4/92</strain>
    </source>
</reference>
<feature type="region of interest" description="Disordered" evidence="6">
    <location>
        <begin position="1"/>
        <end position="21"/>
    </location>
</feature>
<evidence type="ECO:0000256" key="5">
    <source>
        <dbReference type="SAM" id="Coils"/>
    </source>
</evidence>
<evidence type="ECO:0000256" key="1">
    <source>
        <dbReference type="ARBA" id="ARBA00022741"/>
    </source>
</evidence>
<dbReference type="PRINTS" id="PR00380">
    <property type="entry name" value="KINESINHEAVY"/>
</dbReference>
<accession>A0A8J6C737</accession>
<evidence type="ECO:0000256" key="4">
    <source>
        <dbReference type="RuleBase" id="RU000394"/>
    </source>
</evidence>
<feature type="region of interest" description="Disordered" evidence="6">
    <location>
        <begin position="42"/>
        <end position="100"/>
    </location>
</feature>
<dbReference type="GO" id="GO:0003777">
    <property type="term" value="F:microtubule motor activity"/>
    <property type="evidence" value="ECO:0007669"/>
    <property type="project" value="InterPro"/>
</dbReference>
<evidence type="ECO:0000256" key="6">
    <source>
        <dbReference type="SAM" id="MobiDB-lite"/>
    </source>
</evidence>
<gene>
    <name evidence="8" type="ORF">KFE25_011431</name>
</gene>
<dbReference type="InterPro" id="IPR027640">
    <property type="entry name" value="Kinesin-like_fam"/>
</dbReference>
<evidence type="ECO:0000256" key="3">
    <source>
        <dbReference type="PROSITE-ProRule" id="PRU00283"/>
    </source>
</evidence>
<keyword evidence="4" id="KW-0493">Microtubule</keyword>
<feature type="compositionally biased region" description="Low complexity" evidence="6">
    <location>
        <begin position="897"/>
        <end position="906"/>
    </location>
</feature>
<proteinExistence type="inferred from homology"/>
<comment type="caution">
    <text evidence="8">The sequence shown here is derived from an EMBL/GenBank/DDBJ whole genome shotgun (WGS) entry which is preliminary data.</text>
</comment>
<dbReference type="SUPFAM" id="SSF52540">
    <property type="entry name" value="P-loop containing nucleoside triphosphate hydrolases"/>
    <property type="match status" value="1"/>
</dbReference>
<feature type="region of interest" description="Disordered" evidence="6">
    <location>
        <begin position="198"/>
        <end position="221"/>
    </location>
</feature>
<keyword evidence="2 3" id="KW-0067">ATP-binding</keyword>
<dbReference type="OrthoDB" id="3176171at2759"/>
<evidence type="ECO:0000313" key="9">
    <source>
        <dbReference type="Proteomes" id="UP000751190"/>
    </source>
</evidence>
<dbReference type="OMA" id="KQYTITH"/>
<dbReference type="PANTHER" id="PTHR47972">
    <property type="entry name" value="KINESIN-LIKE PROTEIN KLP-3"/>
    <property type="match status" value="1"/>
</dbReference>
<organism evidence="8 9">
    <name type="scientific">Diacronema lutheri</name>
    <name type="common">Unicellular marine alga</name>
    <name type="synonym">Monochrysis lutheri</name>
    <dbReference type="NCBI Taxonomy" id="2081491"/>
    <lineage>
        <taxon>Eukaryota</taxon>
        <taxon>Haptista</taxon>
        <taxon>Haptophyta</taxon>
        <taxon>Pavlovophyceae</taxon>
        <taxon>Pavlovales</taxon>
        <taxon>Pavlovaceae</taxon>
        <taxon>Diacronema</taxon>
    </lineage>
</organism>
<feature type="compositionally biased region" description="Low complexity" evidence="6">
    <location>
        <begin position="48"/>
        <end position="65"/>
    </location>
</feature>
<dbReference type="PROSITE" id="PS00411">
    <property type="entry name" value="KINESIN_MOTOR_1"/>
    <property type="match status" value="1"/>
</dbReference>
<name>A0A8J6C737_DIALT</name>
<protein>
    <recommendedName>
        <fullName evidence="4">Kinesin-like protein</fullName>
    </recommendedName>
</protein>
<dbReference type="GO" id="GO:0005874">
    <property type="term" value="C:microtubule"/>
    <property type="evidence" value="ECO:0007669"/>
    <property type="project" value="UniProtKB-KW"/>
</dbReference>
<dbReference type="InterPro" id="IPR001752">
    <property type="entry name" value="Kinesin_motor_dom"/>
</dbReference>
<feature type="region of interest" description="Disordered" evidence="6">
    <location>
        <begin position="895"/>
        <end position="975"/>
    </location>
</feature>
<dbReference type="GO" id="GO:0005524">
    <property type="term" value="F:ATP binding"/>
    <property type="evidence" value="ECO:0007669"/>
    <property type="project" value="UniProtKB-UniRule"/>
</dbReference>
<feature type="compositionally biased region" description="Low complexity" evidence="6">
    <location>
        <begin position="914"/>
        <end position="940"/>
    </location>
</feature>
<dbReference type="EMBL" id="JAGTXO010000031">
    <property type="protein sequence ID" value="KAG8460656.1"/>
    <property type="molecule type" value="Genomic_DNA"/>
</dbReference>
<dbReference type="InterPro" id="IPR036961">
    <property type="entry name" value="Kinesin_motor_dom_sf"/>
</dbReference>
<feature type="domain" description="Kinesin motor" evidence="7">
    <location>
        <begin position="478"/>
        <end position="855"/>
    </location>
</feature>
<dbReference type="Pfam" id="PF00225">
    <property type="entry name" value="Kinesin"/>
    <property type="match status" value="1"/>
</dbReference>
<sequence>MGTTPPPGAAALPEPGSAPLDAAAPKAAAMLVRRNSFSHVRKGDKTFAPGAHALPHAPARAPAALTKGGGTMRSGAAARTDEAEPADEYESDFDADADNAPAPARAAGAEATAAAALDEASVVDEEEEWVPLSEVEEQLQLALAEQRIEAETARRISMSALEGELDRARSELAGARRALSLQVAEAASAAEALQRARRVGEKRDEARVADPADGAPARDDDDARAARALLAAADGRARAAEAATAEARAARERVEATLEAERASHARALSAARAAVAADAAASARAASADVDMVTAELHARAERVSAQLGEACAEAHAERARAEALAAELAAARADAARAVACERARADTAAAELATARAQRDAAAAERDAARAAADASARATEANARAALEDVSAKLAAARRAAEAAAADAAAARATADGELAEARAACEAVRAQLARAEDVACAARAHAADAASRADASARELRAAHDAVVEARGNIRCYARVRPPSAAEEAAGALADVALPACADTGTLSLCAPTEGKAGSFTFDRAYGPSVSTADLFADGVAPLVASFSHGFSVCVLAYGQTGSGKTHTMLGDAFSPGVNVLALRDAFAAAAAAEASGQRASSSFSLSMCEVYNEAVFDLLPKGATCAGALREGKGLDVRLGPNGVFVDGQAKHAVTSVEQTLELLALGGRNRSVGGHEMNAHSSRSHLVVTLELVATTSPATTAPSSNAGARRGNAASGGVETTAESFCAKLQLVDLAGSERVGRTEATGDRLKEAQHINKSLSALGDVIAALGAAQTSGKRAPPSAGAGAGAGAGGAFIPYRNSKLTLLLSDALGGRSKVLMLVTASPTASSASESLSALAFAQRCRAIELGAARRALEPSDAARYRREIAALHAQLAAAGLSPDTGALDAPAPSASAAPVPSPFGRSASAASVGSPAVSPTSSARPSPTATRPGLASGAAGRAAHSPLSAGLRAGMTASALRRSPMGP</sequence>
<feature type="coiled-coil region" evidence="5">
    <location>
        <begin position="316"/>
        <end position="443"/>
    </location>
</feature>
<dbReference type="PROSITE" id="PS50067">
    <property type="entry name" value="KINESIN_MOTOR_2"/>
    <property type="match status" value="1"/>
</dbReference>
<keyword evidence="5" id="KW-0175">Coiled coil</keyword>
<keyword evidence="1 3" id="KW-0547">Nucleotide-binding</keyword>
<dbReference type="GO" id="GO:0007018">
    <property type="term" value="P:microtubule-based movement"/>
    <property type="evidence" value="ECO:0007669"/>
    <property type="project" value="InterPro"/>
</dbReference>
<evidence type="ECO:0000256" key="2">
    <source>
        <dbReference type="ARBA" id="ARBA00022840"/>
    </source>
</evidence>
<dbReference type="AlphaFoldDB" id="A0A8J6C737"/>
<feature type="compositionally biased region" description="Acidic residues" evidence="6">
    <location>
        <begin position="83"/>
        <end position="97"/>
    </location>
</feature>
<feature type="compositionally biased region" description="Low complexity" evidence="6">
    <location>
        <begin position="9"/>
        <end position="21"/>
    </location>
</feature>
<evidence type="ECO:0000313" key="8">
    <source>
        <dbReference type="EMBL" id="KAG8460656.1"/>
    </source>
</evidence>
<keyword evidence="9" id="KW-1185">Reference proteome</keyword>
<dbReference type="Gene3D" id="3.40.850.10">
    <property type="entry name" value="Kinesin motor domain"/>
    <property type="match status" value="1"/>
</dbReference>
<evidence type="ECO:0000259" key="7">
    <source>
        <dbReference type="PROSITE" id="PS50067"/>
    </source>
</evidence>
<keyword evidence="3 4" id="KW-0505">Motor protein</keyword>